<proteinExistence type="predicted"/>
<gene>
    <name evidence="3" type="ORF">Tco_0769580</name>
</gene>
<accession>A0ABQ4Z9S9</accession>
<feature type="compositionally biased region" description="Basic and acidic residues" evidence="2">
    <location>
        <begin position="204"/>
        <end position="214"/>
    </location>
</feature>
<dbReference type="EMBL" id="BQNB010011158">
    <property type="protein sequence ID" value="GJS86944.1"/>
    <property type="molecule type" value="Genomic_DNA"/>
</dbReference>
<evidence type="ECO:0000313" key="3">
    <source>
        <dbReference type="EMBL" id="GJS86944.1"/>
    </source>
</evidence>
<comment type="caution">
    <text evidence="3">The sequence shown here is derived from an EMBL/GenBank/DDBJ whole genome shotgun (WGS) entry which is preliminary data.</text>
</comment>
<evidence type="ECO:0000256" key="1">
    <source>
        <dbReference type="SAM" id="Coils"/>
    </source>
</evidence>
<reference evidence="3" key="1">
    <citation type="journal article" date="2022" name="Int. J. Mol. Sci.">
        <title>Draft Genome of Tanacetum Coccineum: Genomic Comparison of Closely Related Tanacetum-Family Plants.</title>
        <authorList>
            <person name="Yamashiro T."/>
            <person name="Shiraishi A."/>
            <person name="Nakayama K."/>
            <person name="Satake H."/>
        </authorList>
    </citation>
    <scope>NUCLEOTIDE SEQUENCE</scope>
</reference>
<feature type="region of interest" description="Disordered" evidence="2">
    <location>
        <begin position="187"/>
        <end position="214"/>
    </location>
</feature>
<protein>
    <submittedName>
        <fullName evidence="3">Uncharacterized protein</fullName>
    </submittedName>
</protein>
<keyword evidence="1" id="KW-0175">Coiled coil</keyword>
<evidence type="ECO:0000256" key="2">
    <source>
        <dbReference type="SAM" id="MobiDB-lite"/>
    </source>
</evidence>
<organism evidence="3 4">
    <name type="scientific">Tanacetum coccineum</name>
    <dbReference type="NCBI Taxonomy" id="301880"/>
    <lineage>
        <taxon>Eukaryota</taxon>
        <taxon>Viridiplantae</taxon>
        <taxon>Streptophyta</taxon>
        <taxon>Embryophyta</taxon>
        <taxon>Tracheophyta</taxon>
        <taxon>Spermatophyta</taxon>
        <taxon>Magnoliopsida</taxon>
        <taxon>eudicotyledons</taxon>
        <taxon>Gunneridae</taxon>
        <taxon>Pentapetalae</taxon>
        <taxon>asterids</taxon>
        <taxon>campanulids</taxon>
        <taxon>Asterales</taxon>
        <taxon>Asteraceae</taxon>
        <taxon>Asteroideae</taxon>
        <taxon>Anthemideae</taxon>
        <taxon>Anthemidinae</taxon>
        <taxon>Tanacetum</taxon>
    </lineage>
</organism>
<dbReference type="Proteomes" id="UP001151760">
    <property type="component" value="Unassembled WGS sequence"/>
</dbReference>
<name>A0ABQ4Z9S9_9ASTR</name>
<sequence>MESNNMKSSCLDKDEQEIQRLCEIKKEMQKKFDNIFHNFQICIHGLRPNWFYQSGEYAFQFLFGEKFQSFKNIFDNNIDQLKKQLDKEELHECDSKTCLAVLKKQFDTFFDLKSSLSSSYQYQSELARQKEIFQEYAHYTYQSLKETILAYLNTIDKMIDERACHEEELRIIEKDVKNKQEKLEMEKQETMIQKSEYSSPGDISDAKREKQEKKENYSKTFQELKMVVLVINPRQLFKKRVNLHLRLVSCLNAIEKEIDARARHEDKLARVNDSRVNERTMQRQEGMVYMAEGPDIRLSNDTKPLHEVQSIVAYNEDANDRQHAEQPKFINEGKVDQDAEQCLENKTTGSLNQTLVSENDCLKKAIAKLQQDFSKLEAQRIAFEIALQHKYQENNSLKTLQKENENVLASLQIENAHLKQTYKDLYESVQRLNVSSLLKENELLKLVYKNLFDSIKKTRVQKDNLRTTLTEFSVNHIFGKEDSSPSLTNELEKESGENICDNAKCEFQTKFVELEKVLTQQTKDFDDVKLELSNRTAKFEAYFEKLEKTKVVLERQLARKVDDSKAEKDQFLKEINHLRTQLENLKGKSVKTKFDKSSILGEPPAGKLWIASQLSKSWFTPKIDEQKNLSKPVTAQSLPKNEKDQLLKRIAYLESKLASQDIRSCQKEYNELRTPYNA</sequence>
<reference evidence="3" key="2">
    <citation type="submission" date="2022-01" db="EMBL/GenBank/DDBJ databases">
        <authorList>
            <person name="Yamashiro T."/>
            <person name="Shiraishi A."/>
            <person name="Satake H."/>
            <person name="Nakayama K."/>
        </authorList>
    </citation>
    <scope>NUCLEOTIDE SEQUENCE</scope>
</reference>
<evidence type="ECO:0000313" key="4">
    <source>
        <dbReference type="Proteomes" id="UP001151760"/>
    </source>
</evidence>
<feature type="coiled-coil region" evidence="1">
    <location>
        <begin position="543"/>
        <end position="588"/>
    </location>
</feature>
<feature type="coiled-coil region" evidence="1">
    <location>
        <begin position="352"/>
        <end position="379"/>
    </location>
</feature>
<keyword evidence="4" id="KW-1185">Reference proteome</keyword>